<dbReference type="GeneID" id="109251893"/>
<evidence type="ECO:0000313" key="12">
    <source>
        <dbReference type="Proteomes" id="UP001165780"/>
    </source>
</evidence>
<comment type="subunit">
    <text evidence="6">Part of the small subunit (SSU) processome, composed of more than 70 proteins and the RNA chaperone small nucleolar RNA (snoRNA) U3.</text>
</comment>
<dbReference type="GO" id="GO:0032040">
    <property type="term" value="C:small-subunit processome"/>
    <property type="evidence" value="ECO:0007669"/>
    <property type="project" value="TreeGrafter"/>
</dbReference>
<dbReference type="SUPFAM" id="SSF48452">
    <property type="entry name" value="TPR-like"/>
    <property type="match status" value="2"/>
</dbReference>
<dbReference type="InterPro" id="IPR055347">
    <property type="entry name" value="UTP6_N"/>
</dbReference>
<evidence type="ECO:0000256" key="7">
    <source>
        <dbReference type="ARBA" id="ARBA00058527"/>
    </source>
</evidence>
<keyword evidence="4" id="KW-0677">Repeat</keyword>
<evidence type="ECO:0000256" key="6">
    <source>
        <dbReference type="ARBA" id="ARBA00035020"/>
    </source>
</evidence>
<dbReference type="InterPro" id="IPR003107">
    <property type="entry name" value="HAT"/>
</dbReference>
<evidence type="ECO:0000256" key="9">
    <source>
        <dbReference type="ARBA" id="ARBA00083310"/>
    </source>
</evidence>
<dbReference type="Gene3D" id="1.25.40.10">
    <property type="entry name" value="Tetratricopeptide repeat domain"/>
    <property type="match status" value="2"/>
</dbReference>
<organism evidence="12 13">
    <name type="scientific">Panthera pardus</name>
    <name type="common">Leopard</name>
    <name type="synonym">Felis pardus</name>
    <dbReference type="NCBI Taxonomy" id="9691"/>
    <lineage>
        <taxon>Eukaryota</taxon>
        <taxon>Metazoa</taxon>
        <taxon>Chordata</taxon>
        <taxon>Craniata</taxon>
        <taxon>Vertebrata</taxon>
        <taxon>Euteleostomi</taxon>
        <taxon>Mammalia</taxon>
        <taxon>Eutheria</taxon>
        <taxon>Laurasiatheria</taxon>
        <taxon>Carnivora</taxon>
        <taxon>Feliformia</taxon>
        <taxon>Felidae</taxon>
        <taxon>Pantherinae</taxon>
        <taxon>Panthera</taxon>
    </lineage>
</organism>
<dbReference type="KEGG" id="ppad:109251893"/>
<dbReference type="SMART" id="SM00386">
    <property type="entry name" value="HAT"/>
    <property type="match status" value="7"/>
</dbReference>
<proteinExistence type="inferred from homology"/>
<keyword evidence="12" id="KW-1185">Reference proteome</keyword>
<feature type="domain" description="U3 small nucleolar RNA-associated protein 6 homolog C-terminal" evidence="11">
    <location>
        <begin position="317"/>
        <end position="587"/>
    </location>
</feature>
<evidence type="ECO:0000256" key="1">
    <source>
        <dbReference type="ARBA" id="ARBA00004604"/>
    </source>
</evidence>
<comment type="function">
    <text evidence="7">Part of the small subunit (SSU) processome, first precursor of the small eukaryotic ribosomal subunit. During the assembly of the SSU processome in the nucleolus, many ribosome biogenesis factors, an RNA chaperone and ribosomal proteins associate with the nascent pre-rRNA and work in concert to generate RNA folding, modifications, rearrangements and cleavage as well as targeted degradation of pre-ribosomal RNA by the RNA exosome. Involved in nucleolar processing of pre-18S ribosomal RNA.</text>
</comment>
<dbReference type="GO" id="GO:0030515">
    <property type="term" value="F:snoRNA binding"/>
    <property type="evidence" value="ECO:0007669"/>
    <property type="project" value="InterPro"/>
</dbReference>
<comment type="subcellular location">
    <subcellularLocation>
        <location evidence="1">Nucleus</location>
        <location evidence="1">Nucleolus</location>
    </subcellularLocation>
</comment>
<dbReference type="InterPro" id="IPR013949">
    <property type="entry name" value="Utp6"/>
</dbReference>
<dbReference type="Proteomes" id="UP001165780">
    <property type="component" value="Unplaced"/>
</dbReference>
<protein>
    <recommendedName>
        <fullName evidence="8">U3 small nucleolar RNA-associated protein 6 homolog</fullName>
    </recommendedName>
    <alternativeName>
        <fullName evidence="9">Multiple hat domains protein</fullName>
    </alternativeName>
</protein>
<dbReference type="InterPro" id="IPR011990">
    <property type="entry name" value="TPR-like_helical_dom_sf"/>
</dbReference>
<evidence type="ECO:0000256" key="3">
    <source>
        <dbReference type="ARBA" id="ARBA00022552"/>
    </source>
</evidence>
<comment type="similarity">
    <text evidence="2">Belongs to the UTP6 family.</text>
</comment>
<name>A0A9V1EDH0_PANPR</name>
<evidence type="ECO:0000259" key="11">
    <source>
        <dbReference type="Pfam" id="PF24892"/>
    </source>
</evidence>
<keyword evidence="3" id="KW-0698">rRNA processing</keyword>
<dbReference type="RefSeq" id="XP_019279398.2">
    <property type="nucleotide sequence ID" value="XM_019423853.2"/>
</dbReference>
<feature type="domain" description="U3 small nucleolar RNA-associated protein 6 N-terminal" evidence="10">
    <location>
        <begin position="9"/>
        <end position="91"/>
    </location>
</feature>
<sequence>MAEIIQERIEDRLPELEQLERIGLFSHAEIKAIIKKASDLEYKIQRRALFKEDFINYVQYEINLLELIQRRRTRIGYSFKKDEIENSIVHRVQGVFRRASAKWKDDVQLWLSYIVFCKKWATKAQLSKVFSAMLAIHSNKPALWIMAAKWEMEDRLSSESARQLFLRALRFHPECPKLYQEYFRMELMHTEKLRKEKEEFEKAKMDVGNLDYPEEILKGELARIIYKNSVNIIKGAEFHVSLLTIAQLFDFAKDLQREIYDEADASELLFSLQALHTDDPLTWDYVARRELEIESQPGGEQPATKQARAVEVGRKEERCCAVYEEAVKTLPTEAMWKCYITFCLERFTKKTSSQFLREKRLERTMMAFRKAHELRLLPEFQYKQWIELLLHHNFLKEALEVAVAGTESFRDSVTMWQMKLQVLIDSESPDVAVLFEEAFAHLKAQICLPLWISWAEWSEGAKSQEDTEAIFKKALSAVKGADSVTLKDKYLDWAYRSGGYKKARAVFKSLQESRPFSVDFFRKIIQFEKEQESCKMVNLREYYERALREFGSVDSDLWMDYIKEELNHPLGRPENCGQIYWRAMKMLQGESAEAFVAKHAMHQAGHL</sequence>
<dbReference type="Pfam" id="PF24892">
    <property type="entry name" value="UTP6_C"/>
    <property type="match status" value="1"/>
</dbReference>
<dbReference type="PANTHER" id="PTHR23271:SF1">
    <property type="entry name" value="U3 SMALL NUCLEOLAR RNA-ASSOCIATED PROTEIN 6 HOMOLOG"/>
    <property type="match status" value="1"/>
</dbReference>
<dbReference type="Pfam" id="PF08640">
    <property type="entry name" value="U3_assoc_6"/>
    <property type="match status" value="1"/>
</dbReference>
<dbReference type="FunFam" id="1.25.40.10:FF:001123">
    <property type="entry name" value="UTP6 small subunit processome component"/>
    <property type="match status" value="1"/>
</dbReference>
<evidence type="ECO:0000259" key="10">
    <source>
        <dbReference type="Pfam" id="PF08640"/>
    </source>
</evidence>
<evidence type="ECO:0000256" key="8">
    <source>
        <dbReference type="ARBA" id="ARBA00072023"/>
    </source>
</evidence>
<dbReference type="GO" id="GO:0000462">
    <property type="term" value="P:maturation of SSU-rRNA from tricistronic rRNA transcript (SSU-rRNA, 5.8S rRNA, LSU-rRNA)"/>
    <property type="evidence" value="ECO:0007669"/>
    <property type="project" value="InterPro"/>
</dbReference>
<dbReference type="AlphaFoldDB" id="A0A9V1EDH0"/>
<dbReference type="GO" id="GO:0034388">
    <property type="term" value="C:Pwp2p-containing subcomplex of 90S preribosome"/>
    <property type="evidence" value="ECO:0007669"/>
    <property type="project" value="TreeGrafter"/>
</dbReference>
<dbReference type="InterPro" id="IPR056907">
    <property type="entry name" value="UTP6_C"/>
</dbReference>
<reference evidence="13" key="1">
    <citation type="submission" date="2025-08" db="UniProtKB">
        <authorList>
            <consortium name="RefSeq"/>
        </authorList>
    </citation>
    <scope>IDENTIFICATION</scope>
    <source>
        <tissue evidence="13">Whole blood</tissue>
    </source>
</reference>
<dbReference type="FunFam" id="1.25.40.10:FF:000356">
    <property type="entry name" value="U3 small nucleolar RNA-associated protein 6 homolog"/>
    <property type="match status" value="1"/>
</dbReference>
<dbReference type="PANTHER" id="PTHR23271">
    <property type="entry name" value="HEPATOCELLULAR CARCINOMA-ASSOCIATED ANTIGEN 66"/>
    <property type="match status" value="1"/>
</dbReference>
<evidence type="ECO:0000313" key="13">
    <source>
        <dbReference type="RefSeq" id="XP_019279398.2"/>
    </source>
</evidence>
<dbReference type="CTD" id="55813"/>
<evidence type="ECO:0000256" key="5">
    <source>
        <dbReference type="ARBA" id="ARBA00023242"/>
    </source>
</evidence>
<evidence type="ECO:0000256" key="2">
    <source>
        <dbReference type="ARBA" id="ARBA00010734"/>
    </source>
</evidence>
<accession>A0A9V1EDH0</accession>
<gene>
    <name evidence="13" type="primary">UTP6</name>
</gene>
<keyword evidence="5" id="KW-0539">Nucleus</keyword>
<evidence type="ECO:0000256" key="4">
    <source>
        <dbReference type="ARBA" id="ARBA00022737"/>
    </source>
</evidence>